<proteinExistence type="predicted"/>
<protein>
    <submittedName>
        <fullName evidence="2">Uncharacterized protein</fullName>
    </submittedName>
</protein>
<dbReference type="GO" id="GO:0004521">
    <property type="term" value="F:RNA endonuclease activity"/>
    <property type="evidence" value="ECO:0007669"/>
    <property type="project" value="TreeGrafter"/>
</dbReference>
<dbReference type="PANTHER" id="PTHR40588">
    <property type="entry name" value="MRNA INTERFERASE TOXIN YAFQ"/>
    <property type="match status" value="1"/>
</dbReference>
<keyword evidence="3" id="KW-1185">Reference proteome</keyword>
<sequence>MIEKVTTTAHFTRSVKKLAKKHYDMERLDAAIKTILLEDQETLKYKFDWHMLRGNHAGINEIHLDKNWLLTYQIINNDELILLLLNTGGHDIL</sequence>
<dbReference type="GO" id="GO:0006402">
    <property type="term" value="P:mRNA catabolic process"/>
    <property type="evidence" value="ECO:0007669"/>
    <property type="project" value="TreeGrafter"/>
</dbReference>
<organism evidence="2 3">
    <name type="scientific">Lactiplantibacillus xiangfangensis</name>
    <dbReference type="NCBI Taxonomy" id="942150"/>
    <lineage>
        <taxon>Bacteria</taxon>
        <taxon>Bacillati</taxon>
        <taxon>Bacillota</taxon>
        <taxon>Bacilli</taxon>
        <taxon>Lactobacillales</taxon>
        <taxon>Lactobacillaceae</taxon>
        <taxon>Lactiplantibacillus</taxon>
    </lineage>
</organism>
<dbReference type="AlphaFoldDB" id="A0A0R2MAU7"/>
<dbReference type="RefSeq" id="WP_057706882.1">
    <property type="nucleotide sequence ID" value="NZ_JQCL01000074.1"/>
</dbReference>
<dbReference type="GO" id="GO:0006415">
    <property type="term" value="P:translational termination"/>
    <property type="evidence" value="ECO:0007669"/>
    <property type="project" value="TreeGrafter"/>
</dbReference>
<dbReference type="InterPro" id="IPR004386">
    <property type="entry name" value="Toxin_YafQ-like"/>
</dbReference>
<evidence type="ECO:0000313" key="3">
    <source>
        <dbReference type="Proteomes" id="UP000051783"/>
    </source>
</evidence>
<dbReference type="Proteomes" id="UP000051783">
    <property type="component" value="Unassembled WGS sequence"/>
</dbReference>
<dbReference type="InterPro" id="IPR035093">
    <property type="entry name" value="RelE/ParE_toxin_dom_sf"/>
</dbReference>
<evidence type="ECO:0000256" key="1">
    <source>
        <dbReference type="ARBA" id="ARBA00022649"/>
    </source>
</evidence>
<reference evidence="2 3" key="1">
    <citation type="journal article" date="2015" name="Genome Announc.">
        <title>Expanding the biotechnology potential of lactobacilli through comparative genomics of 213 strains and associated genera.</title>
        <authorList>
            <person name="Sun Z."/>
            <person name="Harris H.M."/>
            <person name="McCann A."/>
            <person name="Guo C."/>
            <person name="Argimon S."/>
            <person name="Zhang W."/>
            <person name="Yang X."/>
            <person name="Jeffery I.B."/>
            <person name="Cooney J.C."/>
            <person name="Kagawa T.F."/>
            <person name="Liu W."/>
            <person name="Song Y."/>
            <person name="Salvetti E."/>
            <person name="Wrobel A."/>
            <person name="Rasinkangas P."/>
            <person name="Parkhill J."/>
            <person name="Rea M.C."/>
            <person name="O'Sullivan O."/>
            <person name="Ritari J."/>
            <person name="Douillard F.P."/>
            <person name="Paul Ross R."/>
            <person name="Yang R."/>
            <person name="Briner A.E."/>
            <person name="Felis G.E."/>
            <person name="de Vos W.M."/>
            <person name="Barrangou R."/>
            <person name="Klaenhammer T.R."/>
            <person name="Caufield P.W."/>
            <person name="Cui Y."/>
            <person name="Zhang H."/>
            <person name="O'Toole P.W."/>
        </authorList>
    </citation>
    <scope>NUCLEOTIDE SEQUENCE [LARGE SCALE GENOMIC DNA]</scope>
    <source>
        <strain evidence="2 3">LMG 26013</strain>
    </source>
</reference>
<accession>A0A0R2MAU7</accession>
<dbReference type="EMBL" id="JQCL01000074">
    <property type="protein sequence ID" value="KRO09147.1"/>
    <property type="molecule type" value="Genomic_DNA"/>
</dbReference>
<gene>
    <name evidence="2" type="ORF">IV64_GL000276</name>
</gene>
<dbReference type="Pfam" id="PF15738">
    <property type="entry name" value="YafQ_toxin"/>
    <property type="match status" value="1"/>
</dbReference>
<dbReference type="PATRIC" id="fig|942150.3.peg.283"/>
<comment type="caution">
    <text evidence="2">The sequence shown here is derived from an EMBL/GenBank/DDBJ whole genome shotgun (WGS) entry which is preliminary data.</text>
</comment>
<dbReference type="PANTHER" id="PTHR40588:SF1">
    <property type="entry name" value="MRNA INTERFERASE TOXIN YAFQ"/>
    <property type="match status" value="1"/>
</dbReference>
<dbReference type="InterPro" id="IPR007712">
    <property type="entry name" value="RelE/ParE_toxin"/>
</dbReference>
<dbReference type="STRING" id="942150.IV64_GL000276"/>
<evidence type="ECO:0000313" key="2">
    <source>
        <dbReference type="EMBL" id="KRO09147.1"/>
    </source>
</evidence>
<dbReference type="SUPFAM" id="SSF143011">
    <property type="entry name" value="RelE-like"/>
    <property type="match status" value="1"/>
</dbReference>
<dbReference type="NCBIfam" id="TIGR02385">
    <property type="entry name" value="RelE_StbE"/>
    <property type="match status" value="1"/>
</dbReference>
<name>A0A0R2MAU7_9LACO</name>
<dbReference type="Gene3D" id="3.30.2310.20">
    <property type="entry name" value="RelE-like"/>
    <property type="match status" value="1"/>
</dbReference>
<keyword evidence="1" id="KW-1277">Toxin-antitoxin system</keyword>